<sequence length="114" mass="14017">MKKYKLLLIFLFFSLAIITCIIVYNSIFNQTKLPDSPENNSEVIDLEVEKEEIRGYYYDGFLDQREKFTEEDEVEYFYHMDNYFRNYYNDFFAITGESDEKDNYSDYFEKIRWS</sequence>
<organism evidence="1 2">
    <name type="scientific">Oceanobacillus neutriphilus</name>
    <dbReference type="NCBI Taxonomy" id="531815"/>
    <lineage>
        <taxon>Bacteria</taxon>
        <taxon>Bacillati</taxon>
        <taxon>Bacillota</taxon>
        <taxon>Bacilli</taxon>
        <taxon>Bacillales</taxon>
        <taxon>Bacillaceae</taxon>
        <taxon>Oceanobacillus</taxon>
    </lineage>
</organism>
<protein>
    <recommendedName>
        <fullName evidence="3">DUF3139 domain-containing protein</fullName>
    </recommendedName>
</protein>
<dbReference type="RefSeq" id="WP_188738371.1">
    <property type="nucleotide sequence ID" value="NZ_BMLW01000023.1"/>
</dbReference>
<reference evidence="2" key="1">
    <citation type="journal article" date="2019" name="Int. J. Syst. Evol. Microbiol.">
        <title>The Global Catalogue of Microorganisms (GCM) 10K type strain sequencing project: providing services to taxonomists for standard genome sequencing and annotation.</title>
        <authorList>
            <consortium name="The Broad Institute Genomics Platform"/>
            <consortium name="The Broad Institute Genome Sequencing Center for Infectious Disease"/>
            <person name="Wu L."/>
            <person name="Ma J."/>
        </authorList>
    </citation>
    <scope>NUCLEOTIDE SEQUENCE [LARGE SCALE GENOMIC DNA]</scope>
    <source>
        <strain evidence="2">CGMCC 1.7693</strain>
    </source>
</reference>
<comment type="caution">
    <text evidence="1">The sequence shown here is derived from an EMBL/GenBank/DDBJ whole genome shotgun (WGS) entry which is preliminary data.</text>
</comment>
<name>A0ABQ2P356_9BACI</name>
<dbReference type="EMBL" id="BMLW01000023">
    <property type="protein sequence ID" value="GGP16830.1"/>
    <property type="molecule type" value="Genomic_DNA"/>
</dbReference>
<evidence type="ECO:0000313" key="1">
    <source>
        <dbReference type="EMBL" id="GGP16830.1"/>
    </source>
</evidence>
<evidence type="ECO:0000313" key="2">
    <source>
        <dbReference type="Proteomes" id="UP000641206"/>
    </source>
</evidence>
<keyword evidence="2" id="KW-1185">Reference proteome</keyword>
<dbReference type="Proteomes" id="UP000641206">
    <property type="component" value="Unassembled WGS sequence"/>
</dbReference>
<evidence type="ECO:0008006" key="3">
    <source>
        <dbReference type="Google" id="ProtNLM"/>
    </source>
</evidence>
<accession>A0ABQ2P356</accession>
<proteinExistence type="predicted"/>
<gene>
    <name evidence="1" type="ORF">GCM10011346_50360</name>
</gene>